<sequence>MTQLVNLMPWRQRQRQASRRRYCCFLLSGGLVIALATGGLYAFARVDRLAAALRLRSDEGAVAALNGRQPHYQALHEAWLRQQAQAQRLEATLAWHPRLSTLAQAMPESAWLTEIQYRQGQLAISGLARSFSALHDMEQALKATRGFRLSHTGETARDTQGRWRFQYQLVEDSEHVALP</sequence>
<evidence type="ECO:0000256" key="1">
    <source>
        <dbReference type="SAM" id="Phobius"/>
    </source>
</evidence>
<dbReference type="RefSeq" id="WP_156565378.1">
    <property type="nucleotide sequence ID" value="NZ_CACRTZ010000006.1"/>
</dbReference>
<accession>A0A6N3BKV7</accession>
<name>A0A6N3BKV7_9ENTR</name>
<feature type="transmembrane region" description="Helical" evidence="1">
    <location>
        <begin position="21"/>
        <end position="44"/>
    </location>
</feature>
<evidence type="ECO:0000313" key="2">
    <source>
        <dbReference type="EMBL" id="VYU03298.1"/>
    </source>
</evidence>
<organism evidence="2">
    <name type="scientific">Phytobacter massiliensis</name>
    <dbReference type="NCBI Taxonomy" id="1485952"/>
    <lineage>
        <taxon>Bacteria</taxon>
        <taxon>Pseudomonadati</taxon>
        <taxon>Pseudomonadota</taxon>
        <taxon>Gammaproteobacteria</taxon>
        <taxon>Enterobacterales</taxon>
        <taxon>Enterobacteriaceae</taxon>
        <taxon>Phytobacter</taxon>
    </lineage>
</organism>
<dbReference type="InterPro" id="IPR007813">
    <property type="entry name" value="PilN"/>
</dbReference>
<reference evidence="2" key="1">
    <citation type="submission" date="2019-11" db="EMBL/GenBank/DDBJ databases">
        <authorList>
            <person name="Feng L."/>
        </authorList>
    </citation>
    <scope>NUCLEOTIDE SEQUENCE</scope>
    <source>
        <strain evidence="2">EMassiliensisLFYP7</strain>
    </source>
</reference>
<keyword evidence="1" id="KW-0812">Transmembrane</keyword>
<dbReference type="EMBL" id="CACRTZ010000006">
    <property type="protein sequence ID" value="VYU03298.1"/>
    <property type="molecule type" value="Genomic_DNA"/>
</dbReference>
<dbReference type="Pfam" id="PF05137">
    <property type="entry name" value="PilN"/>
    <property type="match status" value="1"/>
</dbReference>
<dbReference type="InterPro" id="IPR052534">
    <property type="entry name" value="Extracell_DNA_Util/SecSys_Comp"/>
</dbReference>
<keyword evidence="1" id="KW-1133">Transmembrane helix</keyword>
<dbReference type="AlphaFoldDB" id="A0A6N3BKV7"/>
<gene>
    <name evidence="2" type="ORF">EMLFYP7_01231</name>
</gene>
<dbReference type="PANTHER" id="PTHR40278:SF1">
    <property type="entry name" value="DNA UTILIZATION PROTEIN HOFN"/>
    <property type="match status" value="1"/>
</dbReference>
<keyword evidence="1" id="KW-0472">Membrane</keyword>
<protein>
    <submittedName>
        <fullName evidence="2">Fimbrial assembly protein (PilN)</fullName>
    </submittedName>
</protein>
<proteinExistence type="predicted"/>
<dbReference type="PANTHER" id="PTHR40278">
    <property type="entry name" value="DNA UTILIZATION PROTEIN HOFN"/>
    <property type="match status" value="1"/>
</dbReference>